<protein>
    <submittedName>
        <fullName evidence="1">Uncharacterized protein</fullName>
    </submittedName>
</protein>
<keyword evidence="2" id="KW-1185">Reference proteome</keyword>
<organism evidence="1 2">
    <name type="scientific">Clostridium tagluense</name>
    <dbReference type="NCBI Taxonomy" id="360422"/>
    <lineage>
        <taxon>Bacteria</taxon>
        <taxon>Bacillati</taxon>
        <taxon>Bacillota</taxon>
        <taxon>Clostridia</taxon>
        <taxon>Eubacteriales</taxon>
        <taxon>Clostridiaceae</taxon>
        <taxon>Clostridium</taxon>
    </lineage>
</organism>
<name>A0A401UK93_9CLOT</name>
<dbReference type="RefSeq" id="WP_124999909.1">
    <property type="nucleotide sequence ID" value="NZ_BHYK01000007.1"/>
</dbReference>
<dbReference type="Proteomes" id="UP000287872">
    <property type="component" value="Unassembled WGS sequence"/>
</dbReference>
<reference evidence="1 2" key="1">
    <citation type="submission" date="2018-11" db="EMBL/GenBank/DDBJ databases">
        <title>Genome sequencing and assembly of Clostridium tagluense strain A121.</title>
        <authorList>
            <person name="Murakami T."/>
            <person name="Segawa T."/>
            <person name="Shcherbakova V.A."/>
            <person name="Mori H."/>
            <person name="Yoshimura Y."/>
        </authorList>
    </citation>
    <scope>NUCLEOTIDE SEQUENCE [LARGE SCALE GENOMIC DNA]</scope>
    <source>
        <strain evidence="1 2">A121</strain>
    </source>
</reference>
<comment type="caution">
    <text evidence="1">The sequence shown here is derived from an EMBL/GenBank/DDBJ whole genome shotgun (WGS) entry which is preliminary data.</text>
</comment>
<dbReference type="AlphaFoldDB" id="A0A401UK93"/>
<evidence type="ECO:0000313" key="2">
    <source>
        <dbReference type="Proteomes" id="UP000287872"/>
    </source>
</evidence>
<gene>
    <name evidence="1" type="ORF">Ctaglu_16040</name>
</gene>
<accession>A0A401UK93</accession>
<evidence type="ECO:0000313" key="1">
    <source>
        <dbReference type="EMBL" id="GCD09981.1"/>
    </source>
</evidence>
<proteinExistence type="predicted"/>
<sequence>MNNSQDKLSTFLHRYMNQNKIINKNHQCKKEKTINMDNNFKEELKQHFRELTLRYKSKSNSNCEI</sequence>
<dbReference type="EMBL" id="BHYK01000007">
    <property type="protein sequence ID" value="GCD09981.1"/>
    <property type="molecule type" value="Genomic_DNA"/>
</dbReference>